<evidence type="ECO:0000256" key="1">
    <source>
        <dbReference type="SAM" id="MobiDB-lite"/>
    </source>
</evidence>
<evidence type="ECO:0000313" key="3">
    <source>
        <dbReference type="Proteomes" id="UP000290759"/>
    </source>
</evidence>
<reference evidence="2 3" key="1">
    <citation type="submission" date="2018-12" db="EMBL/GenBank/DDBJ databases">
        <authorList>
            <person name="Grouzdev D.S."/>
            <person name="Krutkina M.S."/>
        </authorList>
    </citation>
    <scope>NUCLEOTIDE SEQUENCE [LARGE SCALE GENOMIC DNA]</scope>
    <source>
        <strain evidence="2 3">RmlP026</strain>
    </source>
</reference>
<feature type="compositionally biased region" description="Polar residues" evidence="1">
    <location>
        <begin position="98"/>
        <end position="109"/>
    </location>
</feature>
<dbReference type="RefSeq" id="WP_129229528.1">
    <property type="nucleotide sequence ID" value="NZ_QYBB01000054.1"/>
</dbReference>
<comment type="caution">
    <text evidence="2">The sequence shown here is derived from an EMBL/GenBank/DDBJ whole genome shotgun (WGS) entry which is preliminary data.</text>
</comment>
<dbReference type="OrthoDB" id="7997793at2"/>
<gene>
    <name evidence="2" type="ORF">D3273_24150</name>
</gene>
<protein>
    <submittedName>
        <fullName evidence="2">Uncharacterized protein</fullName>
    </submittedName>
</protein>
<dbReference type="Proteomes" id="UP000290759">
    <property type="component" value="Unassembled WGS sequence"/>
</dbReference>
<feature type="region of interest" description="Disordered" evidence="1">
    <location>
        <begin position="97"/>
        <end position="124"/>
    </location>
</feature>
<dbReference type="AlphaFoldDB" id="A0A4Q2U399"/>
<sequence length="214" mass="22150">MINVVTVEERPACILFGQPVRGGQQAAWFSESEVEAARKAKNAKTLASITPVPPELQEVVKGLARGRVEGGQVILTKAAPDAYAKLLAASAAQRKNGAGQTAGANTPKQATAVDTPEKADDGAVPAAEGATVVKPAPVSTSGSVAAVTAVGDGWSQLKMGDLVLACYGGPADGWWAARILKIEGDAFTLAWVDETEALARRPRVQLALLNPKML</sequence>
<name>A0A4Q2U399_9HYPH</name>
<proteinExistence type="predicted"/>
<evidence type="ECO:0000313" key="2">
    <source>
        <dbReference type="EMBL" id="RYC29391.1"/>
    </source>
</evidence>
<accession>A0A4Q2U399</accession>
<reference evidence="2 3" key="2">
    <citation type="submission" date="2019-02" db="EMBL/GenBank/DDBJ databases">
        <title>'Lichenibacterium ramalinii' gen. nov. sp. nov., 'Lichenibacterium minor' gen. nov. sp. nov.</title>
        <authorList>
            <person name="Pankratov T."/>
        </authorList>
    </citation>
    <scope>NUCLEOTIDE SEQUENCE [LARGE SCALE GENOMIC DNA]</scope>
    <source>
        <strain evidence="2 3">RmlP026</strain>
    </source>
</reference>
<keyword evidence="3" id="KW-1185">Reference proteome</keyword>
<dbReference type="EMBL" id="QYBB01000054">
    <property type="protein sequence ID" value="RYC29391.1"/>
    <property type="molecule type" value="Genomic_DNA"/>
</dbReference>
<organism evidence="2 3">
    <name type="scientific">Lichenibacterium minor</name>
    <dbReference type="NCBI Taxonomy" id="2316528"/>
    <lineage>
        <taxon>Bacteria</taxon>
        <taxon>Pseudomonadati</taxon>
        <taxon>Pseudomonadota</taxon>
        <taxon>Alphaproteobacteria</taxon>
        <taxon>Hyphomicrobiales</taxon>
        <taxon>Lichenihabitantaceae</taxon>
        <taxon>Lichenibacterium</taxon>
    </lineage>
</organism>